<dbReference type="GO" id="GO:0009887">
    <property type="term" value="P:animal organ morphogenesis"/>
    <property type="evidence" value="ECO:0007669"/>
    <property type="project" value="UniProtKB-ARBA"/>
</dbReference>
<keyword evidence="8" id="KW-0804">Transcription</keyword>
<dbReference type="GO" id="GO:0005634">
    <property type="term" value="C:nucleus"/>
    <property type="evidence" value="ECO:0007669"/>
    <property type="project" value="UniProtKB-SubCell"/>
</dbReference>
<sequence>MEITVSAPIDFSVSVKRTPPSAIVRTCSSSSSSPAAAAGVPVLPIAVVDGSPAASPASVGHQQQLPPPPLSSGLLKFVQHDHQHHHHHHHHPGITAAVSLASAVNGHHHHQQHHATGVGGNSAFRLVTPKAKHNDCIKFGISRLVEKFNDSRSTYDPSYANNNNNITKSLNEPPETKSAVESRRDVDEREVAAKSRCKIWSPLRSSSSPSTSSELDVESRLASPDIDVTKCNTPSPPPPPPTPPPQAPVMVQVSSAKQPPRPVTTPKNSEAFSVSALLKPDVPRARNPYNHHHHHNQHQQQQHHQPVHHHPHHHQQQQQQQQQPQQQQPAALTATETISVTRSLLYPTVQFPDLIKDTRKEVHLHPSSAAAANTLLQKHFPGFGFHPHHFYSAANMLNPTTSGSPEHGCGGSSGDTHTDNNHNLLTSSLYLSLGAVQAAAAAAFVHPHLSTAGMASPVTNPFHSSGQQPSGGGVVPHPSAEDMMKLRQQFGAAPGANQPLAAVHPSDPGGHLRHHHMLMRGSVFNDVYSCIKCDKMFPTSHGLEVHSRRSHNGKRPFSCELCNKSFGAEISLNQHRWLCCRRTTHNVEKLFECKQCGKTFKRSSTLSTHLLIHSDTRPYPCQFCGKRFHQKSDMKKHTYIHTGEKPHKCQVCGKAFSQSSNLITHSRKHTGYKPFACDLCGRAFQRKVDLRRHKETQHTDYRSGSLT</sequence>
<dbReference type="SUPFAM" id="SSF57667">
    <property type="entry name" value="beta-beta-alpha zinc fingers"/>
    <property type="match status" value="3"/>
</dbReference>
<keyword evidence="9" id="KW-0539">Nucleus</keyword>
<dbReference type="GO" id="GO:0003002">
    <property type="term" value="P:regionalization"/>
    <property type="evidence" value="ECO:0007669"/>
    <property type="project" value="UniProtKB-ARBA"/>
</dbReference>
<feature type="domain" description="C2H2-type" evidence="12">
    <location>
        <begin position="647"/>
        <end position="674"/>
    </location>
</feature>
<dbReference type="InterPro" id="IPR036236">
    <property type="entry name" value="Znf_C2H2_sf"/>
</dbReference>
<name>A0A5E4N1S5_9HEMI</name>
<dbReference type="Pfam" id="PF00096">
    <property type="entry name" value="zf-C2H2"/>
    <property type="match status" value="4"/>
</dbReference>
<keyword evidence="5" id="KW-0862">Zinc</keyword>
<feature type="domain" description="C2H2-type" evidence="12">
    <location>
        <begin position="619"/>
        <end position="646"/>
    </location>
</feature>
<keyword evidence="14" id="KW-1185">Reference proteome</keyword>
<feature type="region of interest" description="Disordered" evidence="11">
    <location>
        <begin position="52"/>
        <end position="74"/>
    </location>
</feature>
<feature type="region of interest" description="Disordered" evidence="11">
    <location>
        <begin position="226"/>
        <end position="332"/>
    </location>
</feature>
<dbReference type="GO" id="GO:0008270">
    <property type="term" value="F:zinc ion binding"/>
    <property type="evidence" value="ECO:0007669"/>
    <property type="project" value="UniProtKB-KW"/>
</dbReference>
<evidence type="ECO:0000256" key="4">
    <source>
        <dbReference type="ARBA" id="ARBA00022771"/>
    </source>
</evidence>
<feature type="region of interest" description="Disordered" evidence="11">
    <location>
        <begin position="154"/>
        <end position="188"/>
    </location>
</feature>
<dbReference type="Proteomes" id="UP000325440">
    <property type="component" value="Unassembled WGS sequence"/>
</dbReference>
<dbReference type="PANTHER" id="PTHR47772:SF12">
    <property type="entry name" value="RB-ASSOCIATED KRAB ZINC FINGER-RELATED"/>
    <property type="match status" value="1"/>
</dbReference>
<evidence type="ECO:0000256" key="2">
    <source>
        <dbReference type="ARBA" id="ARBA00022723"/>
    </source>
</evidence>
<reference evidence="13 14" key="1">
    <citation type="submission" date="2019-08" db="EMBL/GenBank/DDBJ databases">
        <authorList>
            <person name="Alioto T."/>
            <person name="Alioto T."/>
            <person name="Gomez Garrido J."/>
        </authorList>
    </citation>
    <scope>NUCLEOTIDE SEQUENCE [LARGE SCALE GENOMIC DNA]</scope>
</reference>
<feature type="compositionally biased region" description="Polar residues" evidence="11">
    <location>
        <begin position="154"/>
        <end position="170"/>
    </location>
</feature>
<evidence type="ECO:0000256" key="6">
    <source>
        <dbReference type="ARBA" id="ARBA00023015"/>
    </source>
</evidence>
<feature type="domain" description="C2H2-type" evidence="12">
    <location>
        <begin position="591"/>
        <end position="618"/>
    </location>
</feature>
<dbReference type="EMBL" id="CABPRJ010001478">
    <property type="protein sequence ID" value="VVC38533.1"/>
    <property type="molecule type" value="Genomic_DNA"/>
</dbReference>
<dbReference type="PROSITE" id="PS00028">
    <property type="entry name" value="ZINC_FINGER_C2H2_1"/>
    <property type="match status" value="5"/>
</dbReference>
<dbReference type="SMART" id="SM00355">
    <property type="entry name" value="ZnF_C2H2"/>
    <property type="match status" value="6"/>
</dbReference>
<keyword evidence="6" id="KW-0805">Transcription regulation</keyword>
<dbReference type="GO" id="GO:0000981">
    <property type="term" value="F:DNA-binding transcription factor activity, RNA polymerase II-specific"/>
    <property type="evidence" value="ECO:0007669"/>
    <property type="project" value="UniProtKB-ARBA"/>
</dbReference>
<dbReference type="AlphaFoldDB" id="A0A5E4N1S5"/>
<keyword evidence="3" id="KW-0677">Repeat</keyword>
<evidence type="ECO:0000313" key="13">
    <source>
        <dbReference type="EMBL" id="VVC38533.1"/>
    </source>
</evidence>
<evidence type="ECO:0000313" key="14">
    <source>
        <dbReference type="Proteomes" id="UP000325440"/>
    </source>
</evidence>
<dbReference type="InterPro" id="IPR050636">
    <property type="entry name" value="C2H2-ZF_domain-containing"/>
</dbReference>
<dbReference type="FunFam" id="3.30.160.60:FF:000245">
    <property type="entry name" value="zinc finger protein Gfi-1"/>
    <property type="match status" value="1"/>
</dbReference>
<dbReference type="FunFam" id="3.30.160.60:FF:000148">
    <property type="entry name" value="zinc finger protein Gfi-1"/>
    <property type="match status" value="1"/>
</dbReference>
<evidence type="ECO:0000256" key="7">
    <source>
        <dbReference type="ARBA" id="ARBA00023125"/>
    </source>
</evidence>
<keyword evidence="7" id="KW-0238">DNA-binding</keyword>
<gene>
    <name evidence="13" type="ORF">CINCED_3A004609</name>
</gene>
<dbReference type="GO" id="GO:0000122">
    <property type="term" value="P:negative regulation of transcription by RNA polymerase II"/>
    <property type="evidence" value="ECO:0007669"/>
    <property type="project" value="UniProtKB-ARBA"/>
</dbReference>
<feature type="domain" description="C2H2-type" evidence="12">
    <location>
        <begin position="528"/>
        <end position="556"/>
    </location>
</feature>
<evidence type="ECO:0000256" key="1">
    <source>
        <dbReference type="ARBA" id="ARBA00004123"/>
    </source>
</evidence>
<feature type="compositionally biased region" description="Basic residues" evidence="11">
    <location>
        <begin position="305"/>
        <end position="315"/>
    </location>
</feature>
<comment type="subcellular location">
    <subcellularLocation>
        <location evidence="1">Nucleus</location>
    </subcellularLocation>
</comment>
<dbReference type="OrthoDB" id="6155966at2759"/>
<dbReference type="FunFam" id="3.30.160.60:FF:000432">
    <property type="entry name" value="zinc finger protein Gfi-1b isoform X1"/>
    <property type="match status" value="1"/>
</dbReference>
<evidence type="ECO:0000256" key="3">
    <source>
        <dbReference type="ARBA" id="ARBA00022737"/>
    </source>
</evidence>
<dbReference type="Gene3D" id="3.30.160.60">
    <property type="entry name" value="Classic Zinc Finger"/>
    <property type="match status" value="5"/>
</dbReference>
<keyword evidence="2" id="KW-0479">Metal-binding</keyword>
<feature type="compositionally biased region" description="Basic and acidic residues" evidence="11">
    <location>
        <begin position="174"/>
        <end position="188"/>
    </location>
</feature>
<accession>A0A5E4N1S5</accession>
<evidence type="ECO:0000259" key="12">
    <source>
        <dbReference type="PROSITE" id="PS50157"/>
    </source>
</evidence>
<organism evidence="13 14">
    <name type="scientific">Cinara cedri</name>
    <dbReference type="NCBI Taxonomy" id="506608"/>
    <lineage>
        <taxon>Eukaryota</taxon>
        <taxon>Metazoa</taxon>
        <taxon>Ecdysozoa</taxon>
        <taxon>Arthropoda</taxon>
        <taxon>Hexapoda</taxon>
        <taxon>Insecta</taxon>
        <taxon>Pterygota</taxon>
        <taxon>Neoptera</taxon>
        <taxon>Paraneoptera</taxon>
        <taxon>Hemiptera</taxon>
        <taxon>Sternorrhyncha</taxon>
        <taxon>Aphidomorpha</taxon>
        <taxon>Aphidoidea</taxon>
        <taxon>Aphididae</taxon>
        <taxon>Lachninae</taxon>
        <taxon>Cinara</taxon>
    </lineage>
</organism>
<feature type="domain" description="C2H2-type" evidence="12">
    <location>
        <begin position="557"/>
        <end position="590"/>
    </location>
</feature>
<evidence type="ECO:0000256" key="11">
    <source>
        <dbReference type="SAM" id="MobiDB-lite"/>
    </source>
</evidence>
<dbReference type="InterPro" id="IPR013087">
    <property type="entry name" value="Znf_C2H2_type"/>
</dbReference>
<feature type="compositionally biased region" description="Pro residues" evidence="11">
    <location>
        <begin position="234"/>
        <end position="247"/>
    </location>
</feature>
<evidence type="ECO:0000256" key="10">
    <source>
        <dbReference type="PROSITE-ProRule" id="PRU00042"/>
    </source>
</evidence>
<dbReference type="GO" id="GO:0003677">
    <property type="term" value="F:DNA binding"/>
    <property type="evidence" value="ECO:0007669"/>
    <property type="project" value="UniProtKB-KW"/>
</dbReference>
<keyword evidence="4 10" id="KW-0863">Zinc-finger</keyword>
<dbReference type="FunFam" id="3.30.160.60:FF:000208">
    <property type="entry name" value="zinc finger protein Gfi-1b"/>
    <property type="match status" value="1"/>
</dbReference>
<protein>
    <submittedName>
        <fullName evidence="13">Zinc finger C2H2-type</fullName>
    </submittedName>
</protein>
<dbReference type="EMBL" id="CABPRJ010001478">
    <property type="protein sequence ID" value="VVC38534.1"/>
    <property type="molecule type" value="Genomic_DNA"/>
</dbReference>
<evidence type="ECO:0000256" key="8">
    <source>
        <dbReference type="ARBA" id="ARBA00023163"/>
    </source>
</evidence>
<feature type="compositionally biased region" description="Low complexity" evidence="11">
    <location>
        <begin position="316"/>
        <end position="329"/>
    </location>
</feature>
<dbReference type="PANTHER" id="PTHR47772">
    <property type="entry name" value="ZINC FINGER PROTEIN 200"/>
    <property type="match status" value="1"/>
</dbReference>
<proteinExistence type="predicted"/>
<evidence type="ECO:0000256" key="5">
    <source>
        <dbReference type="ARBA" id="ARBA00022833"/>
    </source>
</evidence>
<feature type="domain" description="C2H2-type" evidence="12">
    <location>
        <begin position="675"/>
        <end position="703"/>
    </location>
</feature>
<dbReference type="PROSITE" id="PS50157">
    <property type="entry name" value="ZINC_FINGER_C2H2_2"/>
    <property type="match status" value="6"/>
</dbReference>
<feature type="region of interest" description="Disordered" evidence="11">
    <location>
        <begin position="456"/>
        <end position="476"/>
    </location>
</feature>
<evidence type="ECO:0000256" key="9">
    <source>
        <dbReference type="ARBA" id="ARBA00023242"/>
    </source>
</evidence>